<keyword evidence="9" id="KW-0491">MHC II</keyword>
<evidence type="ECO:0000256" key="8">
    <source>
        <dbReference type="ARBA" id="ARBA00023180"/>
    </source>
</evidence>
<dbReference type="GO" id="GO:0042613">
    <property type="term" value="C:MHC class II protein complex"/>
    <property type="evidence" value="ECO:0007669"/>
    <property type="project" value="UniProtKB-KW"/>
</dbReference>
<dbReference type="FunFam" id="2.60.40.10:FF:000116">
    <property type="entry name" value="HLA class II histocompatibility antigen, DRB1-1 beta chain"/>
    <property type="match status" value="1"/>
</dbReference>
<dbReference type="PROSITE" id="PS50835">
    <property type="entry name" value="IG_LIKE"/>
    <property type="match status" value="1"/>
</dbReference>
<dbReference type="PANTHER" id="PTHR19944:SF99">
    <property type="entry name" value="HLA CLASS II HISTOCOMPATIBILITY ANTIGEN, DRB1 BETA CHAIN"/>
    <property type="match status" value="1"/>
</dbReference>
<feature type="signal peptide" evidence="11">
    <location>
        <begin position="1"/>
        <end position="22"/>
    </location>
</feature>
<name>C6G8G1_AMBCR</name>
<evidence type="ECO:0000256" key="6">
    <source>
        <dbReference type="ARBA" id="ARBA00023136"/>
    </source>
</evidence>
<keyword evidence="7" id="KW-1015">Disulfide bond</keyword>
<dbReference type="InterPro" id="IPR050160">
    <property type="entry name" value="MHC/Immunoglobulin"/>
</dbReference>
<keyword evidence="11" id="KW-0732">Signal</keyword>
<dbReference type="AlphaFoldDB" id="C6G8G1"/>
<dbReference type="InterPro" id="IPR013783">
    <property type="entry name" value="Ig-like_fold"/>
</dbReference>
<evidence type="ECO:0000256" key="7">
    <source>
        <dbReference type="ARBA" id="ARBA00023157"/>
    </source>
</evidence>
<dbReference type="SMART" id="SM00407">
    <property type="entry name" value="IGc1"/>
    <property type="match status" value="1"/>
</dbReference>
<sequence length="268" mass="29944">MGFGGILALSLAAAVMVAVISGAKPPEHFLIQDRSECSLTAAAAGSRPEDVEVRYVYRLIYDREELARFDSARGEYEAVAALGEPDARYWNGQKEVLEQRRAAADVFCRHNYGIHEPFARARLVQPKLKISATEQDSSSQNTLLICNVARFWPAEIEIKWFRNGKEEKGPTVMTTDLIRNGDWTFQIQVMLETKLERGDVYTCQVDHASFASPVQVQWEPQSDSARSKMWTGVAGLILGLVFMALGFIFFLRSKKGNVLPQPPVALMS</sequence>
<proteinExistence type="evidence at transcript level"/>
<dbReference type="GO" id="GO:0002250">
    <property type="term" value="P:adaptive immune response"/>
    <property type="evidence" value="ECO:0007669"/>
    <property type="project" value="UniProtKB-KW"/>
</dbReference>
<dbReference type="InterPro" id="IPR003006">
    <property type="entry name" value="Ig/MHC_CS"/>
</dbReference>
<keyword evidence="2 10" id="KW-0812">Transmembrane</keyword>
<comment type="subcellular location">
    <subcellularLocation>
        <location evidence="1">Membrane</location>
        <topology evidence="1">Single-pass type I membrane protein</topology>
    </subcellularLocation>
</comment>
<dbReference type="Gene3D" id="3.10.320.10">
    <property type="entry name" value="Class II Histocompatibility Antigen, M Beta Chain, Chain B, domain 1"/>
    <property type="match status" value="1"/>
</dbReference>
<dbReference type="SMART" id="SM00921">
    <property type="entry name" value="MHC_II_beta"/>
    <property type="match status" value="1"/>
</dbReference>
<evidence type="ECO:0000256" key="2">
    <source>
        <dbReference type="ARBA" id="ARBA00022692"/>
    </source>
</evidence>
<accession>C6G8G1</accession>
<dbReference type="Pfam" id="PF00969">
    <property type="entry name" value="MHC_II_beta"/>
    <property type="match status" value="1"/>
</dbReference>
<evidence type="ECO:0000256" key="5">
    <source>
        <dbReference type="ARBA" id="ARBA00023130"/>
    </source>
</evidence>
<keyword evidence="6 10" id="KW-0472">Membrane</keyword>
<dbReference type="InterPro" id="IPR007110">
    <property type="entry name" value="Ig-like_dom"/>
</dbReference>
<feature type="chain" id="PRO_5002965163" evidence="11">
    <location>
        <begin position="23"/>
        <end position="268"/>
    </location>
</feature>
<dbReference type="FunFam" id="3.10.320.10:FF:000001">
    <property type="entry name" value="HLA class II histocompatibility antigen, DRB1-1 beta chain"/>
    <property type="match status" value="1"/>
</dbReference>
<evidence type="ECO:0000256" key="1">
    <source>
        <dbReference type="ARBA" id="ARBA00004479"/>
    </source>
</evidence>
<evidence type="ECO:0000256" key="11">
    <source>
        <dbReference type="SAM" id="SignalP"/>
    </source>
</evidence>
<evidence type="ECO:0000256" key="4">
    <source>
        <dbReference type="ARBA" id="ARBA00022989"/>
    </source>
</evidence>
<keyword evidence="5" id="KW-1064">Adaptive immunity</keyword>
<feature type="domain" description="Ig-like" evidence="12">
    <location>
        <begin position="126"/>
        <end position="217"/>
    </location>
</feature>
<dbReference type="Pfam" id="PF07654">
    <property type="entry name" value="C1-set"/>
    <property type="match status" value="1"/>
</dbReference>
<protein>
    <submittedName>
        <fullName evidence="13">MHC class II antigen beta chain</fullName>
    </submittedName>
</protein>
<evidence type="ECO:0000259" key="12">
    <source>
        <dbReference type="PROSITE" id="PS50835"/>
    </source>
</evidence>
<feature type="transmembrane region" description="Helical" evidence="10">
    <location>
        <begin position="229"/>
        <end position="251"/>
    </location>
</feature>
<dbReference type="GO" id="GO:0002504">
    <property type="term" value="P:antigen processing and presentation of peptide or polysaccharide antigen via MHC class II"/>
    <property type="evidence" value="ECO:0007669"/>
    <property type="project" value="UniProtKB-KW"/>
</dbReference>
<dbReference type="SUPFAM" id="SSF54452">
    <property type="entry name" value="MHC antigen-recognition domain"/>
    <property type="match status" value="1"/>
</dbReference>
<dbReference type="EMBL" id="FJ623750">
    <property type="protein sequence ID" value="ACS66865.1"/>
    <property type="molecule type" value="mRNA"/>
</dbReference>
<dbReference type="Gene3D" id="2.60.40.10">
    <property type="entry name" value="Immunoglobulins"/>
    <property type="match status" value="1"/>
</dbReference>
<dbReference type="PROSITE" id="PS00290">
    <property type="entry name" value="IG_MHC"/>
    <property type="match status" value="1"/>
</dbReference>
<keyword evidence="4 10" id="KW-1133">Transmembrane helix</keyword>
<dbReference type="PANTHER" id="PTHR19944">
    <property type="entry name" value="MHC CLASS II-RELATED"/>
    <property type="match status" value="1"/>
</dbReference>
<evidence type="ECO:0000313" key="13">
    <source>
        <dbReference type="EMBL" id="ACS66865.1"/>
    </source>
</evidence>
<keyword evidence="8" id="KW-0325">Glycoprotein</keyword>
<dbReference type="SUPFAM" id="SSF48726">
    <property type="entry name" value="Immunoglobulin"/>
    <property type="match status" value="1"/>
</dbReference>
<dbReference type="InterPro" id="IPR011162">
    <property type="entry name" value="MHC_I/II-like_Ag-recog"/>
</dbReference>
<reference evidence="13" key="1">
    <citation type="journal article" date="2009" name="Dev. Comp. Immunol.">
        <title>Characterization and evolution of MHC class II B genes in Galapagos marine iguanas (Amblyrhynchus cristatus).</title>
        <authorList>
            <person name="Glaberman S."/>
            <person name="Moreno M.A."/>
            <person name="Caccone A."/>
        </authorList>
    </citation>
    <scope>NUCLEOTIDE SEQUENCE</scope>
    <source>
        <tissue evidence="13">Blood</tissue>
    </source>
</reference>
<dbReference type="InterPro" id="IPR003597">
    <property type="entry name" value="Ig_C1-set"/>
</dbReference>
<dbReference type="InterPro" id="IPR036179">
    <property type="entry name" value="Ig-like_dom_sf"/>
</dbReference>
<evidence type="ECO:0000256" key="10">
    <source>
        <dbReference type="SAM" id="Phobius"/>
    </source>
</evidence>
<gene>
    <name evidence="13" type="primary">Amcr-DAB3</name>
</gene>
<evidence type="ECO:0000256" key="9">
    <source>
        <dbReference type="ARBA" id="ARBA00023182"/>
    </source>
</evidence>
<dbReference type="InterPro" id="IPR014745">
    <property type="entry name" value="MHC_II_a/b_N"/>
</dbReference>
<evidence type="ECO:0000256" key="3">
    <source>
        <dbReference type="ARBA" id="ARBA00022859"/>
    </source>
</evidence>
<organism evidence="13">
    <name type="scientific">Amblyrhynchus cristatus</name>
    <name type="common">Galapagos marine iguana</name>
    <dbReference type="NCBI Taxonomy" id="51208"/>
    <lineage>
        <taxon>Eukaryota</taxon>
        <taxon>Metazoa</taxon>
        <taxon>Chordata</taxon>
        <taxon>Craniata</taxon>
        <taxon>Vertebrata</taxon>
        <taxon>Euteleostomi</taxon>
        <taxon>Lepidosauria</taxon>
        <taxon>Squamata</taxon>
        <taxon>Bifurcata</taxon>
        <taxon>Unidentata</taxon>
        <taxon>Episquamata</taxon>
        <taxon>Toxicofera</taxon>
        <taxon>Iguania</taxon>
        <taxon>Iguanidae</taxon>
        <taxon>Iguaninae</taxon>
        <taxon>Amblyrhynchus</taxon>
    </lineage>
</organism>
<dbReference type="InterPro" id="IPR000353">
    <property type="entry name" value="MHC_II_b_N"/>
</dbReference>
<keyword evidence="3" id="KW-0391">Immunity</keyword>